<dbReference type="NCBIfam" id="TIGR00738">
    <property type="entry name" value="rrf2_super"/>
    <property type="match status" value="1"/>
</dbReference>
<dbReference type="AlphaFoldDB" id="A0A7X0P2I9"/>
<dbReference type="GO" id="GO:0005829">
    <property type="term" value="C:cytosol"/>
    <property type="evidence" value="ECO:0007669"/>
    <property type="project" value="TreeGrafter"/>
</dbReference>
<evidence type="ECO:0000313" key="2">
    <source>
        <dbReference type="Proteomes" id="UP000565579"/>
    </source>
</evidence>
<dbReference type="PROSITE" id="PS51197">
    <property type="entry name" value="HTH_RRF2_2"/>
    <property type="match status" value="1"/>
</dbReference>
<dbReference type="InterPro" id="IPR036388">
    <property type="entry name" value="WH-like_DNA-bd_sf"/>
</dbReference>
<keyword evidence="2" id="KW-1185">Reference proteome</keyword>
<sequence>MTYPLTLTQAIAVVVYIAVKVEEGFTDFISTRELAAALGIAPPTATKIVQSLTRAGLVETREGAKGGIRLARPSEKITLLDVLHAGEQDRPLFRTDLTHALTGGRPDVIRRRVAENLRQAEDAMKASLAGTTIADLHRNT</sequence>
<name>A0A7X0P2I9_9ACTN</name>
<gene>
    <name evidence="1" type="ORF">HD593_008704</name>
</gene>
<dbReference type="InterPro" id="IPR036390">
    <property type="entry name" value="WH_DNA-bd_sf"/>
</dbReference>
<dbReference type="Pfam" id="PF02082">
    <property type="entry name" value="Rrf2"/>
    <property type="match status" value="1"/>
</dbReference>
<accession>A0A7X0P2I9</accession>
<evidence type="ECO:0000313" key="1">
    <source>
        <dbReference type="EMBL" id="MBB6553909.1"/>
    </source>
</evidence>
<dbReference type="PANTHER" id="PTHR33221">
    <property type="entry name" value="WINGED HELIX-TURN-HELIX TRANSCRIPTIONAL REGULATOR, RRF2 FAMILY"/>
    <property type="match status" value="1"/>
</dbReference>
<dbReference type="GO" id="GO:0003700">
    <property type="term" value="F:DNA-binding transcription factor activity"/>
    <property type="evidence" value="ECO:0007669"/>
    <property type="project" value="TreeGrafter"/>
</dbReference>
<dbReference type="RefSeq" id="WP_185108381.1">
    <property type="nucleotide sequence ID" value="NZ_BAAAXY010000013.1"/>
</dbReference>
<dbReference type="Proteomes" id="UP000565579">
    <property type="component" value="Unassembled WGS sequence"/>
</dbReference>
<dbReference type="EMBL" id="JACHMI010000001">
    <property type="protein sequence ID" value="MBB6553909.1"/>
    <property type="molecule type" value="Genomic_DNA"/>
</dbReference>
<dbReference type="PANTHER" id="PTHR33221:SF13">
    <property type="entry name" value="TRANSCRIPTIONAL REGULATOR-RELATED"/>
    <property type="match status" value="1"/>
</dbReference>
<dbReference type="SUPFAM" id="SSF46785">
    <property type="entry name" value="Winged helix' DNA-binding domain"/>
    <property type="match status" value="1"/>
</dbReference>
<reference evidence="1 2" key="1">
    <citation type="submission" date="2020-08" db="EMBL/GenBank/DDBJ databases">
        <title>Sequencing the genomes of 1000 actinobacteria strains.</title>
        <authorList>
            <person name="Klenk H.-P."/>
        </authorList>
    </citation>
    <scope>NUCLEOTIDE SEQUENCE [LARGE SCALE GENOMIC DNA]</scope>
    <source>
        <strain evidence="1 2">DSM 43768</strain>
    </source>
</reference>
<protein>
    <submittedName>
        <fullName evidence="1">Rrf2 family protein</fullName>
    </submittedName>
</protein>
<comment type="caution">
    <text evidence="1">The sequence shown here is derived from an EMBL/GenBank/DDBJ whole genome shotgun (WGS) entry which is preliminary data.</text>
</comment>
<proteinExistence type="predicted"/>
<dbReference type="Gene3D" id="1.10.10.10">
    <property type="entry name" value="Winged helix-like DNA-binding domain superfamily/Winged helix DNA-binding domain"/>
    <property type="match status" value="1"/>
</dbReference>
<dbReference type="InterPro" id="IPR030489">
    <property type="entry name" value="TR_Rrf2-type_CS"/>
</dbReference>
<dbReference type="PROSITE" id="PS01332">
    <property type="entry name" value="HTH_RRF2_1"/>
    <property type="match status" value="1"/>
</dbReference>
<organism evidence="1 2">
    <name type="scientific">Nonomuraea rubra</name>
    <dbReference type="NCBI Taxonomy" id="46180"/>
    <lineage>
        <taxon>Bacteria</taxon>
        <taxon>Bacillati</taxon>
        <taxon>Actinomycetota</taxon>
        <taxon>Actinomycetes</taxon>
        <taxon>Streptosporangiales</taxon>
        <taxon>Streptosporangiaceae</taxon>
        <taxon>Nonomuraea</taxon>
    </lineage>
</organism>
<dbReference type="InterPro" id="IPR000944">
    <property type="entry name" value="Tscrpt_reg_Rrf2"/>
</dbReference>